<gene>
    <name evidence="3" type="ORF">WJX64_14945</name>
</gene>
<dbReference type="Gene3D" id="1.10.30.50">
    <property type="match status" value="1"/>
</dbReference>
<keyword evidence="3" id="KW-0378">Hydrolase</keyword>
<dbReference type="InterPro" id="IPR003615">
    <property type="entry name" value="HNH_nuc"/>
</dbReference>
<dbReference type="GO" id="GO:0004519">
    <property type="term" value="F:endonuclease activity"/>
    <property type="evidence" value="ECO:0007669"/>
    <property type="project" value="UniProtKB-KW"/>
</dbReference>
<keyword evidence="3" id="KW-0540">Nuclease</keyword>
<protein>
    <submittedName>
        <fullName evidence="3">HNH endonuclease</fullName>
    </submittedName>
</protein>
<evidence type="ECO:0000259" key="2">
    <source>
        <dbReference type="SMART" id="SM00507"/>
    </source>
</evidence>
<dbReference type="Pfam" id="PF01844">
    <property type="entry name" value="HNH"/>
    <property type="match status" value="1"/>
</dbReference>
<dbReference type="InterPro" id="IPR052892">
    <property type="entry name" value="NA-targeting_endonuclease"/>
</dbReference>
<dbReference type="Proteomes" id="UP001425155">
    <property type="component" value="Unassembled WGS sequence"/>
</dbReference>
<keyword evidence="4" id="KW-1185">Reference proteome</keyword>
<comment type="caution">
    <text evidence="3">The sequence shown here is derived from an EMBL/GenBank/DDBJ whole genome shotgun (WGS) entry which is preliminary data.</text>
</comment>
<dbReference type="CDD" id="cd00085">
    <property type="entry name" value="HNHc"/>
    <property type="match status" value="1"/>
</dbReference>
<feature type="transmembrane region" description="Helical" evidence="1">
    <location>
        <begin position="35"/>
        <end position="57"/>
    </location>
</feature>
<sequence>MLIPVGLEIEVVPFHPQLVVTDDVAITDVTTLPGLLPVLILVLAGVLIAGVWIGVIVHRRRVVAKASTALVRLSGLNSTYASQVVTLPPIHLHFADAVSSKAKFDRYDLTALMLRSVLEQEHSIQAEIGARNAATNHYVEYQREVQQLVVSSLGRSLHPHVSAERFEKIEARLFKRRQMSFPTPTANIRSTVRYTSPQGRNSYSGTLNWDFDELRRGLAAARMERDRQSTAQYLRQRERSLMTPKVRSDILRRDGYRCQMCGATSREGAQLHIDHILPVSHGGTTTPNNLQALCQPCNLGKSNRFVG</sequence>
<keyword evidence="1" id="KW-0812">Transmembrane</keyword>
<dbReference type="SMART" id="SM00507">
    <property type="entry name" value="HNHc"/>
    <property type="match status" value="1"/>
</dbReference>
<accession>A0ABU9W778</accession>
<keyword evidence="3" id="KW-0255">Endonuclease</keyword>
<feature type="domain" description="HNH nuclease" evidence="2">
    <location>
        <begin position="245"/>
        <end position="299"/>
    </location>
</feature>
<evidence type="ECO:0000313" key="3">
    <source>
        <dbReference type="EMBL" id="MEN1947853.1"/>
    </source>
</evidence>
<organism evidence="3 4">
    <name type="scientific">Leifsonia stereocauli</name>
    <dbReference type="NCBI Taxonomy" id="3134136"/>
    <lineage>
        <taxon>Bacteria</taxon>
        <taxon>Bacillati</taxon>
        <taxon>Actinomycetota</taxon>
        <taxon>Actinomycetes</taxon>
        <taxon>Micrococcales</taxon>
        <taxon>Microbacteriaceae</taxon>
        <taxon>Leifsonia</taxon>
    </lineage>
</organism>
<evidence type="ECO:0000256" key="1">
    <source>
        <dbReference type="SAM" id="Phobius"/>
    </source>
</evidence>
<evidence type="ECO:0000313" key="4">
    <source>
        <dbReference type="Proteomes" id="UP001425155"/>
    </source>
</evidence>
<reference evidence="3 4" key="1">
    <citation type="submission" date="2024-03" db="EMBL/GenBank/DDBJ databases">
        <title>YIM 134122 draft genome.</title>
        <authorList>
            <person name="Zuo S."/>
            <person name="Xiong L."/>
        </authorList>
    </citation>
    <scope>NUCLEOTIDE SEQUENCE [LARGE SCALE GENOMIC DNA]</scope>
    <source>
        <strain evidence="3 4">YIM 134122</strain>
    </source>
</reference>
<dbReference type="EMBL" id="JBCLVG010000003">
    <property type="protein sequence ID" value="MEN1947853.1"/>
    <property type="molecule type" value="Genomic_DNA"/>
</dbReference>
<dbReference type="PANTHER" id="PTHR33877">
    <property type="entry name" value="SLL1193 PROTEIN"/>
    <property type="match status" value="1"/>
</dbReference>
<name>A0ABU9W778_9MICO</name>
<keyword evidence="1" id="KW-0472">Membrane</keyword>
<dbReference type="InterPro" id="IPR002711">
    <property type="entry name" value="HNH"/>
</dbReference>
<proteinExistence type="predicted"/>
<keyword evidence="1" id="KW-1133">Transmembrane helix</keyword>
<dbReference type="PANTHER" id="PTHR33877:SF2">
    <property type="entry name" value="OS07G0170200 PROTEIN"/>
    <property type="match status" value="1"/>
</dbReference>
<dbReference type="RefSeq" id="WP_342115513.1">
    <property type="nucleotide sequence ID" value="NZ_JBCAUN010000003.1"/>
</dbReference>